<keyword evidence="1" id="KW-1015">Disulfide bond</keyword>
<dbReference type="AlphaFoldDB" id="A0AAD5WLG0"/>
<feature type="domain" description="Laminin G" evidence="4">
    <location>
        <begin position="419"/>
        <end position="593"/>
    </location>
</feature>
<keyword evidence="3" id="KW-1133">Transmembrane helix</keyword>
<evidence type="ECO:0000313" key="6">
    <source>
        <dbReference type="Proteomes" id="UP001196413"/>
    </source>
</evidence>
<evidence type="ECO:0000256" key="1">
    <source>
        <dbReference type="ARBA" id="ARBA00023157"/>
    </source>
</evidence>
<organism evidence="5 6">
    <name type="scientific">Parelaphostrongylus tenuis</name>
    <name type="common">Meningeal worm</name>
    <dbReference type="NCBI Taxonomy" id="148309"/>
    <lineage>
        <taxon>Eukaryota</taxon>
        <taxon>Metazoa</taxon>
        <taxon>Ecdysozoa</taxon>
        <taxon>Nematoda</taxon>
        <taxon>Chromadorea</taxon>
        <taxon>Rhabditida</taxon>
        <taxon>Rhabditina</taxon>
        <taxon>Rhabditomorpha</taxon>
        <taxon>Strongyloidea</taxon>
        <taxon>Metastrongylidae</taxon>
        <taxon>Parelaphostrongylus</taxon>
    </lineage>
</organism>
<sequence>MDRRFAAVGFVREGVQSVAIARISASPEEGMKCRIGGRAIKRDFFTVFRWCANIGHDHSSNRAEVFVDADFERSAIPTQVNATAILANTAAEFDLGYIATGAVRACSFRKEERFEVSSTCRFIVKQPIDSEQVMASISDVSVGVTLRSLQISKRLLQSVLQLVFYATSIGVAEFLSALQQMYSDMIFYPLAIDVVGHHRNTLALAILDRNHRTVSAQDALSIVQKFLKLTEYPHVLVESMKASLCSKDLCANDGKCRQAMSFSSTRVTFYGFNSIWNVPNGIITTRCECSHGYCGRTCDVQCDTPFCSTDRCSTNGRSIQACETFRVGGGCLTGFSEAICSMQSDNGQSLASQSIDVEALLEHKQKSLCVRVNCGDGVCHVHRGQPVCQCSDGLKATDCSIGSQVISLSNVGFITLIPTEQLRIQPFNHSLLSNDDFCNGSQSLAIEFRTRESYGTIVVLSYELEYSVIEMHGSVVRYRVINPHRAPIDITLDRKSVNDGEWHHVMLELTSDRKTITFRMDDIGKQALSREMLPALISAELESIHFGQNGPLGQFTGCLRRLVINGRLQPLLNDQKHRDELFSTVDHGVVAKCVLDSAHKSILQNTTVVSYLVVIAVPIVAIVLVIVVLHILRRKVANDSKQCGQMWTRNDVACRRRCK</sequence>
<dbReference type="InterPro" id="IPR013320">
    <property type="entry name" value="ConA-like_dom_sf"/>
</dbReference>
<dbReference type="InterPro" id="IPR001791">
    <property type="entry name" value="Laminin_G"/>
</dbReference>
<reference evidence="5" key="1">
    <citation type="submission" date="2021-06" db="EMBL/GenBank/DDBJ databases">
        <title>Parelaphostrongylus tenuis whole genome reference sequence.</title>
        <authorList>
            <person name="Garwood T.J."/>
            <person name="Larsen P.A."/>
            <person name="Fountain-Jones N.M."/>
            <person name="Garbe J.R."/>
            <person name="Macchietto M.G."/>
            <person name="Kania S.A."/>
            <person name="Gerhold R.W."/>
            <person name="Richards J.E."/>
            <person name="Wolf T.M."/>
        </authorList>
    </citation>
    <scope>NUCLEOTIDE SEQUENCE</scope>
    <source>
        <strain evidence="5">MNPRO001-30</strain>
        <tissue evidence="5">Meninges</tissue>
    </source>
</reference>
<name>A0AAD5WLG0_PARTN</name>
<gene>
    <name evidence="5" type="ORF">KIN20_036752</name>
</gene>
<proteinExistence type="predicted"/>
<dbReference type="SMART" id="SM00282">
    <property type="entry name" value="LamG"/>
    <property type="match status" value="1"/>
</dbReference>
<keyword evidence="6" id="KW-1185">Reference proteome</keyword>
<comment type="caution">
    <text evidence="5">The sequence shown here is derived from an EMBL/GenBank/DDBJ whole genome shotgun (WGS) entry which is preliminary data.</text>
</comment>
<evidence type="ECO:0000256" key="3">
    <source>
        <dbReference type="SAM" id="Phobius"/>
    </source>
</evidence>
<protein>
    <recommendedName>
        <fullName evidence="4">Laminin G domain-containing protein</fullName>
    </recommendedName>
</protein>
<dbReference type="SUPFAM" id="SSF49899">
    <property type="entry name" value="Concanavalin A-like lectins/glucanases"/>
    <property type="match status" value="1"/>
</dbReference>
<accession>A0AAD5WLG0</accession>
<keyword evidence="3" id="KW-0812">Transmembrane</keyword>
<dbReference type="Gene3D" id="2.60.120.200">
    <property type="match status" value="1"/>
</dbReference>
<dbReference type="CDD" id="cd00110">
    <property type="entry name" value="LamG"/>
    <property type="match status" value="1"/>
</dbReference>
<comment type="caution">
    <text evidence="2">Lacks conserved residue(s) required for the propagation of feature annotation.</text>
</comment>
<evidence type="ECO:0000313" key="5">
    <source>
        <dbReference type="EMBL" id="KAJ1374136.1"/>
    </source>
</evidence>
<keyword evidence="3" id="KW-0472">Membrane</keyword>
<dbReference type="Proteomes" id="UP001196413">
    <property type="component" value="Unassembled WGS sequence"/>
</dbReference>
<dbReference type="EMBL" id="JAHQIW010007404">
    <property type="protein sequence ID" value="KAJ1374136.1"/>
    <property type="molecule type" value="Genomic_DNA"/>
</dbReference>
<evidence type="ECO:0000259" key="4">
    <source>
        <dbReference type="PROSITE" id="PS50025"/>
    </source>
</evidence>
<evidence type="ECO:0000256" key="2">
    <source>
        <dbReference type="PROSITE-ProRule" id="PRU00122"/>
    </source>
</evidence>
<dbReference type="Pfam" id="PF02210">
    <property type="entry name" value="Laminin_G_2"/>
    <property type="match status" value="1"/>
</dbReference>
<dbReference type="InterPro" id="IPR000742">
    <property type="entry name" value="EGF"/>
</dbReference>
<feature type="transmembrane region" description="Helical" evidence="3">
    <location>
        <begin position="608"/>
        <end position="632"/>
    </location>
</feature>
<dbReference type="PROSITE" id="PS50025">
    <property type="entry name" value="LAM_G_DOMAIN"/>
    <property type="match status" value="1"/>
</dbReference>
<dbReference type="SMART" id="SM00181">
    <property type="entry name" value="EGF"/>
    <property type="match status" value="2"/>
</dbReference>